<keyword evidence="3 6" id="KW-1133">Transmembrane helix</keyword>
<dbReference type="EMBL" id="CAJVCH010192482">
    <property type="protein sequence ID" value="CAG7730316.1"/>
    <property type="molecule type" value="Genomic_DNA"/>
</dbReference>
<sequence>MPPRAPSKVTSVPVPAVELLVLHRPANTISRWWQISQMFSFFICTISGLAVCISMGRIQMAFGGDCILYGGISLTRVPQFSGHIRARHLNSTEMTWGKDSDCNYCQYFPMAGACAAIVMGVLFLEFGSTDRSWFLNSTRSGRNRSYDSTWKMVLPGIIVSLVFFIASCVALAFTVGGLLSFCDNVIQNSSKDVNLTSCDDVYHLSWEIYRLPNELQSVDVFVNVLISEIGASLHFAGWFLSLLILLARCGSSVDFVTVRRGKIRRSVDSTETFPVVFDEDDDTSEEESSLLSLSQDVMDVKQRQTIRITENISRSSTA</sequence>
<dbReference type="PANTHER" id="PTHR31056:SF1">
    <property type="entry name" value="TRANSMEMBRANE PROTEIN 179B"/>
    <property type="match status" value="1"/>
</dbReference>
<gene>
    <name evidence="7" type="ORF">AFUS01_LOCUS18970</name>
</gene>
<feature type="transmembrane region" description="Helical" evidence="6">
    <location>
        <begin position="235"/>
        <end position="256"/>
    </location>
</feature>
<protein>
    <recommendedName>
        <fullName evidence="9">Transmembrane protein</fullName>
    </recommendedName>
</protein>
<evidence type="ECO:0000256" key="1">
    <source>
        <dbReference type="ARBA" id="ARBA00004141"/>
    </source>
</evidence>
<proteinExistence type="inferred from homology"/>
<reference evidence="7" key="1">
    <citation type="submission" date="2021-06" db="EMBL/GenBank/DDBJ databases">
        <authorList>
            <person name="Hodson N. C."/>
            <person name="Mongue J. A."/>
            <person name="Jaron S. K."/>
        </authorList>
    </citation>
    <scope>NUCLEOTIDE SEQUENCE</scope>
</reference>
<feature type="transmembrane region" description="Helical" evidence="6">
    <location>
        <begin position="149"/>
        <end position="173"/>
    </location>
</feature>
<evidence type="ECO:0000256" key="5">
    <source>
        <dbReference type="ARBA" id="ARBA00093776"/>
    </source>
</evidence>
<comment type="subcellular location">
    <subcellularLocation>
        <location evidence="1">Membrane</location>
        <topology evidence="1">Multi-pass membrane protein</topology>
    </subcellularLocation>
</comment>
<dbReference type="InterPro" id="IPR059010">
    <property type="entry name" value="TMEM179-179B"/>
</dbReference>
<name>A0A8J2KS40_9HEXA</name>
<comment type="caution">
    <text evidence="7">The sequence shown here is derived from an EMBL/GenBank/DDBJ whole genome shotgun (WGS) entry which is preliminary data.</text>
</comment>
<dbReference type="OrthoDB" id="10610981at2759"/>
<comment type="similarity">
    <text evidence="5">Belongs to the TMEM179 family.</text>
</comment>
<dbReference type="Pfam" id="PF26158">
    <property type="entry name" value="Claudin_TMEM179-179B"/>
    <property type="match status" value="1"/>
</dbReference>
<evidence type="ECO:0008006" key="9">
    <source>
        <dbReference type="Google" id="ProtNLM"/>
    </source>
</evidence>
<keyword evidence="2 6" id="KW-0812">Transmembrane</keyword>
<evidence type="ECO:0000256" key="2">
    <source>
        <dbReference type="ARBA" id="ARBA00022692"/>
    </source>
</evidence>
<dbReference type="PANTHER" id="PTHR31056">
    <property type="entry name" value="TRANSMEMBRANE PROTEIN 179B"/>
    <property type="match status" value="1"/>
</dbReference>
<feature type="transmembrane region" description="Helical" evidence="6">
    <location>
        <begin position="107"/>
        <end position="128"/>
    </location>
</feature>
<evidence type="ECO:0000313" key="7">
    <source>
        <dbReference type="EMBL" id="CAG7730316.1"/>
    </source>
</evidence>
<organism evidence="7 8">
    <name type="scientific">Allacma fusca</name>
    <dbReference type="NCBI Taxonomy" id="39272"/>
    <lineage>
        <taxon>Eukaryota</taxon>
        <taxon>Metazoa</taxon>
        <taxon>Ecdysozoa</taxon>
        <taxon>Arthropoda</taxon>
        <taxon>Hexapoda</taxon>
        <taxon>Collembola</taxon>
        <taxon>Symphypleona</taxon>
        <taxon>Sminthuridae</taxon>
        <taxon>Allacma</taxon>
    </lineage>
</organism>
<evidence type="ECO:0000256" key="3">
    <source>
        <dbReference type="ARBA" id="ARBA00022989"/>
    </source>
</evidence>
<evidence type="ECO:0000256" key="4">
    <source>
        <dbReference type="ARBA" id="ARBA00023136"/>
    </source>
</evidence>
<evidence type="ECO:0000313" key="8">
    <source>
        <dbReference type="Proteomes" id="UP000708208"/>
    </source>
</evidence>
<dbReference type="InterPro" id="IPR029776">
    <property type="entry name" value="TMEM179B"/>
</dbReference>
<keyword evidence="8" id="KW-1185">Reference proteome</keyword>
<dbReference type="Proteomes" id="UP000708208">
    <property type="component" value="Unassembled WGS sequence"/>
</dbReference>
<keyword evidence="4 6" id="KW-0472">Membrane</keyword>
<evidence type="ECO:0000256" key="6">
    <source>
        <dbReference type="SAM" id="Phobius"/>
    </source>
</evidence>
<accession>A0A8J2KS40</accession>
<feature type="transmembrane region" description="Helical" evidence="6">
    <location>
        <begin position="39"/>
        <end position="58"/>
    </location>
</feature>
<dbReference type="AlphaFoldDB" id="A0A8J2KS40"/>